<gene>
    <name evidence="1" type="ORF">HMPREF1544_07628</name>
</gene>
<dbReference type="VEuPathDB" id="FungiDB:HMPREF1544_07628"/>
<dbReference type="AlphaFoldDB" id="S2J7J8"/>
<keyword evidence="2" id="KW-1185">Reference proteome</keyword>
<sequence>MKWYDYDSPDYYIKYLGYPIYVTVQQRDSFIAALTAKIKAQVGFFMIRKIS</sequence>
<dbReference type="EMBL" id="KE124008">
    <property type="protein sequence ID" value="EPB85634.1"/>
    <property type="molecule type" value="Genomic_DNA"/>
</dbReference>
<proteinExistence type="predicted"/>
<feature type="non-terminal residue" evidence="1">
    <location>
        <position position="51"/>
    </location>
</feature>
<name>S2J7J8_MUCC1</name>
<accession>S2J7J8</accession>
<reference evidence="2" key="1">
    <citation type="submission" date="2013-05" db="EMBL/GenBank/DDBJ databases">
        <title>The Genome sequence of Mucor circinelloides f. circinelloides 1006PhL.</title>
        <authorList>
            <consortium name="The Broad Institute Genomics Platform"/>
            <person name="Cuomo C."/>
            <person name="Earl A."/>
            <person name="Findley K."/>
            <person name="Lee S.C."/>
            <person name="Walker B."/>
            <person name="Young S."/>
            <person name="Zeng Q."/>
            <person name="Gargeya S."/>
            <person name="Fitzgerald M."/>
            <person name="Haas B."/>
            <person name="Abouelleil A."/>
            <person name="Allen A.W."/>
            <person name="Alvarado L."/>
            <person name="Arachchi H.M."/>
            <person name="Berlin A.M."/>
            <person name="Chapman S.B."/>
            <person name="Gainer-Dewar J."/>
            <person name="Goldberg J."/>
            <person name="Griggs A."/>
            <person name="Gujja S."/>
            <person name="Hansen M."/>
            <person name="Howarth C."/>
            <person name="Imamovic A."/>
            <person name="Ireland A."/>
            <person name="Larimer J."/>
            <person name="McCowan C."/>
            <person name="Murphy C."/>
            <person name="Pearson M."/>
            <person name="Poon T.W."/>
            <person name="Priest M."/>
            <person name="Roberts A."/>
            <person name="Saif S."/>
            <person name="Shea T."/>
            <person name="Sisk P."/>
            <person name="Sykes S."/>
            <person name="Wortman J."/>
            <person name="Nusbaum C."/>
            <person name="Birren B."/>
        </authorList>
    </citation>
    <scope>NUCLEOTIDE SEQUENCE [LARGE SCALE GENOMIC DNA]</scope>
    <source>
        <strain evidence="2">1006PhL</strain>
    </source>
</reference>
<dbReference type="Proteomes" id="UP000014254">
    <property type="component" value="Unassembled WGS sequence"/>
</dbReference>
<organism evidence="1 2">
    <name type="scientific">Mucor circinelloides f. circinelloides (strain 1006PhL)</name>
    <name type="common">Mucormycosis agent</name>
    <name type="synonym">Calyptromyces circinelloides</name>
    <dbReference type="NCBI Taxonomy" id="1220926"/>
    <lineage>
        <taxon>Eukaryota</taxon>
        <taxon>Fungi</taxon>
        <taxon>Fungi incertae sedis</taxon>
        <taxon>Mucoromycota</taxon>
        <taxon>Mucoromycotina</taxon>
        <taxon>Mucoromycetes</taxon>
        <taxon>Mucorales</taxon>
        <taxon>Mucorineae</taxon>
        <taxon>Mucoraceae</taxon>
        <taxon>Mucor</taxon>
    </lineage>
</organism>
<dbReference type="InParanoid" id="S2J7J8"/>
<protein>
    <submittedName>
        <fullName evidence="1">Uncharacterized protein</fullName>
    </submittedName>
</protein>
<evidence type="ECO:0000313" key="2">
    <source>
        <dbReference type="Proteomes" id="UP000014254"/>
    </source>
</evidence>
<evidence type="ECO:0000313" key="1">
    <source>
        <dbReference type="EMBL" id="EPB85634.1"/>
    </source>
</evidence>